<comment type="subcellular location">
    <subcellularLocation>
        <location evidence="8">Cytoplasm</location>
    </subcellularLocation>
</comment>
<dbReference type="InterPro" id="IPR001557">
    <property type="entry name" value="L-lactate/malate_DH"/>
</dbReference>
<evidence type="ECO:0000259" key="12">
    <source>
        <dbReference type="Pfam" id="PF02866"/>
    </source>
</evidence>
<feature type="active site" description="Proton acceptor" evidence="8 9">
    <location>
        <position position="172"/>
    </location>
</feature>
<feature type="binding site" evidence="10">
    <location>
        <begin position="7"/>
        <end position="12"/>
    </location>
    <ligand>
        <name>NAD(+)</name>
        <dbReference type="ChEBI" id="CHEBI:57540"/>
    </ligand>
</feature>
<name>A0A1N7JIK4_9PROT</name>
<evidence type="ECO:0000256" key="1">
    <source>
        <dbReference type="ARBA" id="ARBA00003966"/>
    </source>
</evidence>
<dbReference type="Gene3D" id="3.90.110.10">
    <property type="entry name" value="Lactate dehydrogenase/glycoside hydrolase, family 4, C-terminal"/>
    <property type="match status" value="1"/>
</dbReference>
<evidence type="ECO:0000256" key="9">
    <source>
        <dbReference type="PIRSR" id="PIRSR000102-1"/>
    </source>
</evidence>
<feature type="binding site" evidence="8">
    <location>
        <position position="150"/>
    </location>
    <ligand>
        <name>beta-D-fructose 1,6-bisphosphate</name>
        <dbReference type="ChEBI" id="CHEBI:32966"/>
        <note>allosteric activator</note>
    </ligand>
</feature>
<dbReference type="InterPro" id="IPR022383">
    <property type="entry name" value="Lactate/malate_DH_C"/>
</dbReference>
<evidence type="ECO:0000256" key="3">
    <source>
        <dbReference type="ARBA" id="ARBA00006054"/>
    </source>
</evidence>
<dbReference type="EC" id="1.1.1.27" evidence="4 8"/>
<dbReference type="UniPathway" id="UPA00554">
    <property type="reaction ID" value="UER00611"/>
</dbReference>
<evidence type="ECO:0000256" key="6">
    <source>
        <dbReference type="ARBA" id="ARBA00023027"/>
    </source>
</evidence>
<comment type="subunit">
    <text evidence="8">Homotetramer.</text>
</comment>
<keyword evidence="14" id="KW-1185">Reference proteome</keyword>
<comment type="pathway">
    <text evidence="2 8">Fermentation; pyruvate fermentation to lactate; (S)-lactate from pyruvate: step 1/1.</text>
</comment>
<feature type="binding site" evidence="8">
    <location>
        <position position="85"/>
    </location>
    <ligand>
        <name>substrate</name>
    </ligand>
</feature>
<gene>
    <name evidence="8" type="primary">ldh</name>
    <name evidence="13" type="ORF">SAMN05421779_102306</name>
</gene>
<feature type="binding site" evidence="8">
    <location>
        <position position="165"/>
    </location>
    <ligand>
        <name>beta-D-fructose 1,6-bisphosphate</name>
        <dbReference type="ChEBI" id="CHEBI:32966"/>
        <note>allosteric activator</note>
    </ligand>
</feature>
<dbReference type="STRING" id="80876.SAMN05421779_102306"/>
<dbReference type="NCBIfam" id="TIGR01771">
    <property type="entry name" value="L-LDH-NAD"/>
    <property type="match status" value="1"/>
</dbReference>
<accession>A0A1N7JIK4</accession>
<evidence type="ECO:0000256" key="5">
    <source>
        <dbReference type="ARBA" id="ARBA00023002"/>
    </source>
</evidence>
<keyword evidence="5 8" id="KW-0560">Oxidoreductase</keyword>
<evidence type="ECO:0000256" key="2">
    <source>
        <dbReference type="ARBA" id="ARBA00004843"/>
    </source>
</evidence>
<feature type="binding site" evidence="8 10">
    <location>
        <position position="32"/>
    </location>
    <ligand>
        <name>NAD(+)</name>
        <dbReference type="ChEBI" id="CHEBI:57540"/>
    </ligand>
</feature>
<comment type="function">
    <text evidence="1">Catalyzes the reversible oxidation of malate to oxaloacetate.</text>
</comment>
<comment type="function">
    <text evidence="8">Catalyzes the conversion of lactate to pyruvate.</text>
</comment>
<protein>
    <recommendedName>
        <fullName evidence="4 8">L-lactate dehydrogenase</fullName>
        <shortName evidence="8">L-LDH</shortName>
        <ecNumber evidence="4 8">1.1.1.27</ecNumber>
    </recommendedName>
</protein>
<feature type="binding site" evidence="8">
    <location>
        <begin position="115"/>
        <end position="117"/>
    </location>
    <ligand>
        <name>NAD(+)</name>
        <dbReference type="ChEBI" id="CHEBI:57540"/>
    </ligand>
</feature>
<evidence type="ECO:0000256" key="4">
    <source>
        <dbReference type="ARBA" id="ARBA00012967"/>
    </source>
</evidence>
<evidence type="ECO:0000313" key="13">
    <source>
        <dbReference type="EMBL" id="SIS49091.1"/>
    </source>
</evidence>
<feature type="binding site" evidence="8">
    <location>
        <position position="62"/>
    </location>
    <ligand>
        <name>NAD(+)</name>
        <dbReference type="ChEBI" id="CHEBI:57540"/>
    </ligand>
</feature>
<sequence>MKVGIIGAGMVGSAAAFAITLRGVASEVVLVDRNAALAQAQAEDILHATPFAHGTRVISGGYADLDGAKVVILTAGVNQQPGETRLALLSRNAAVFAEIIPQVQAAAPDAILVVATNPVDIMTAIACRLSGLPPGRCFGSGTILDTARFRALLASHLGISATSVHAHVLGEHGDSEILCWSSAMAGTLPVAEMAAQRGCPLTDEVRATIDHGVRRAAYTIINGKGATWYGIGGGLARIVQAVAHDESAILTLSCLETGLMLPGQDTPLAPVALSLPRVIGAQGISDTLTPLLSPAEAEGLAASARVLIAAADGLS</sequence>
<dbReference type="OrthoDB" id="9802969at2"/>
<dbReference type="Proteomes" id="UP000185678">
    <property type="component" value="Unassembled WGS sequence"/>
</dbReference>
<dbReference type="InterPro" id="IPR036291">
    <property type="entry name" value="NAD(P)-bd_dom_sf"/>
</dbReference>
<dbReference type="InterPro" id="IPR015955">
    <property type="entry name" value="Lactate_DH/Glyco_Ohase_4_C"/>
</dbReference>
<proteinExistence type="inferred from homology"/>
<evidence type="ECO:0000256" key="8">
    <source>
        <dbReference type="HAMAP-Rule" id="MF_00488"/>
    </source>
</evidence>
<dbReference type="PANTHER" id="PTHR43128">
    <property type="entry name" value="L-2-HYDROXYCARBOXYLATE DEHYDROGENASE (NAD(P)(+))"/>
    <property type="match status" value="1"/>
</dbReference>
<dbReference type="Gene3D" id="3.40.50.720">
    <property type="entry name" value="NAD(P)-binding Rossmann-like Domain"/>
    <property type="match status" value="1"/>
</dbReference>
<dbReference type="InterPro" id="IPR018177">
    <property type="entry name" value="L-lactate_DH_AS"/>
</dbReference>
<dbReference type="PIRSF" id="PIRSF000102">
    <property type="entry name" value="Lac_mal_DH"/>
    <property type="match status" value="1"/>
</dbReference>
<dbReference type="GO" id="GO:0005737">
    <property type="term" value="C:cytoplasm"/>
    <property type="evidence" value="ECO:0007669"/>
    <property type="project" value="UniProtKB-SubCell"/>
</dbReference>
<dbReference type="SUPFAM" id="SSF56327">
    <property type="entry name" value="LDH C-terminal domain-like"/>
    <property type="match status" value="1"/>
</dbReference>
<keyword evidence="8" id="KW-0597">Phosphoprotein</keyword>
<evidence type="ECO:0000256" key="10">
    <source>
        <dbReference type="PIRSR" id="PIRSR000102-3"/>
    </source>
</evidence>
<comment type="similarity">
    <text evidence="3 8">Belongs to the LDH/MDH superfamily. LDH family.</text>
</comment>
<dbReference type="PROSITE" id="PS00064">
    <property type="entry name" value="L_LDH"/>
    <property type="match status" value="1"/>
</dbReference>
<dbReference type="EMBL" id="FTOA01000002">
    <property type="protein sequence ID" value="SIS49091.1"/>
    <property type="molecule type" value="Genomic_DNA"/>
</dbReference>
<dbReference type="PRINTS" id="PR00086">
    <property type="entry name" value="LLDHDRGNASE"/>
</dbReference>
<feature type="binding site" evidence="8">
    <location>
        <position position="79"/>
    </location>
    <ligand>
        <name>substrate</name>
    </ligand>
</feature>
<comment type="caution">
    <text evidence="8">Lacks conserved residue(s) required for the propagation of feature annotation.</text>
</comment>
<keyword evidence="6 8" id="KW-0520">NAD</keyword>
<dbReference type="AlphaFoldDB" id="A0A1N7JIK4"/>
<dbReference type="InterPro" id="IPR011304">
    <property type="entry name" value="L-lactate_DH"/>
</dbReference>
<dbReference type="Pfam" id="PF02866">
    <property type="entry name" value="Ldh_1_C"/>
    <property type="match status" value="1"/>
</dbReference>
<dbReference type="InterPro" id="IPR001236">
    <property type="entry name" value="Lactate/malate_DH_N"/>
</dbReference>
<comment type="activity regulation">
    <text evidence="8">Allosterically activated by fructose 1,6-bisphosphate (FBP).</text>
</comment>
<feature type="domain" description="Lactate/malate dehydrogenase N-terminal" evidence="11">
    <location>
        <begin position="1"/>
        <end position="139"/>
    </location>
</feature>
<keyword evidence="8" id="KW-0963">Cytoplasm</keyword>
<comment type="catalytic activity">
    <reaction evidence="7 8">
        <text>(S)-lactate + NAD(+) = pyruvate + NADH + H(+)</text>
        <dbReference type="Rhea" id="RHEA:23444"/>
        <dbReference type="ChEBI" id="CHEBI:15361"/>
        <dbReference type="ChEBI" id="CHEBI:15378"/>
        <dbReference type="ChEBI" id="CHEBI:16651"/>
        <dbReference type="ChEBI" id="CHEBI:57540"/>
        <dbReference type="ChEBI" id="CHEBI:57945"/>
        <dbReference type="EC" id="1.1.1.27"/>
    </reaction>
</comment>
<dbReference type="PANTHER" id="PTHR43128:SF16">
    <property type="entry name" value="L-LACTATE DEHYDROGENASE"/>
    <property type="match status" value="1"/>
</dbReference>
<evidence type="ECO:0000256" key="7">
    <source>
        <dbReference type="ARBA" id="ARBA00049258"/>
    </source>
</evidence>
<keyword evidence="8" id="KW-0021">Allosteric enzyme</keyword>
<dbReference type="SUPFAM" id="SSF51735">
    <property type="entry name" value="NAD(P)-binding Rossmann-fold domains"/>
    <property type="match status" value="1"/>
</dbReference>
<dbReference type="GO" id="GO:0004459">
    <property type="term" value="F:L-lactate dehydrogenase (NAD+) activity"/>
    <property type="evidence" value="ECO:0007669"/>
    <property type="project" value="UniProtKB-UniRule"/>
</dbReference>
<evidence type="ECO:0000313" key="14">
    <source>
        <dbReference type="Proteomes" id="UP000185678"/>
    </source>
</evidence>
<reference evidence="13 14" key="1">
    <citation type="submission" date="2017-01" db="EMBL/GenBank/DDBJ databases">
        <authorList>
            <person name="Mah S.A."/>
            <person name="Swanson W.J."/>
            <person name="Moy G.W."/>
            <person name="Vacquier V.D."/>
        </authorList>
    </citation>
    <scope>NUCLEOTIDE SEQUENCE [LARGE SCALE GENOMIC DNA]</scope>
    <source>
        <strain evidence="13 14">DSM 11589</strain>
    </source>
</reference>
<feature type="binding site" evidence="8">
    <location>
        <position position="11"/>
    </location>
    <ligand>
        <name>NAD(+)</name>
        <dbReference type="ChEBI" id="CHEBI:57540"/>
    </ligand>
</feature>
<evidence type="ECO:0000259" key="11">
    <source>
        <dbReference type="Pfam" id="PF00056"/>
    </source>
</evidence>
<feature type="binding site" evidence="8">
    <location>
        <position position="140"/>
    </location>
    <ligand>
        <name>NAD(+)</name>
        <dbReference type="ChEBI" id="CHEBI:57540"/>
    </ligand>
</feature>
<dbReference type="GO" id="GO:0006096">
    <property type="term" value="P:glycolytic process"/>
    <property type="evidence" value="ECO:0007669"/>
    <property type="project" value="UniProtKB-UniRule"/>
</dbReference>
<feature type="modified residue" description="Phosphotyrosine" evidence="8">
    <location>
        <position position="218"/>
    </location>
</feature>
<dbReference type="RefSeq" id="WP_076399188.1">
    <property type="nucleotide sequence ID" value="NZ_FTOA01000002.1"/>
</dbReference>
<dbReference type="Pfam" id="PF00056">
    <property type="entry name" value="Ldh_1_N"/>
    <property type="match status" value="1"/>
</dbReference>
<feature type="binding site" evidence="8">
    <location>
        <position position="227"/>
    </location>
    <ligand>
        <name>substrate</name>
    </ligand>
</feature>
<dbReference type="HAMAP" id="MF_00488">
    <property type="entry name" value="Lactate_dehydrog"/>
    <property type="match status" value="1"/>
</dbReference>
<organism evidence="13 14">
    <name type="scientific">Insolitispirillum peregrinum</name>
    <dbReference type="NCBI Taxonomy" id="80876"/>
    <lineage>
        <taxon>Bacteria</taxon>
        <taxon>Pseudomonadati</taxon>
        <taxon>Pseudomonadota</taxon>
        <taxon>Alphaproteobacteria</taxon>
        <taxon>Rhodospirillales</taxon>
        <taxon>Novispirillaceae</taxon>
        <taxon>Insolitispirillum</taxon>
    </lineage>
</organism>
<feature type="binding site" evidence="8">
    <location>
        <begin position="76"/>
        <end position="77"/>
    </location>
    <ligand>
        <name>NAD(+)</name>
        <dbReference type="ChEBI" id="CHEBI:57540"/>
    </ligand>
</feature>
<feature type="binding site" evidence="10">
    <location>
        <position position="92"/>
    </location>
    <ligand>
        <name>NAD(+)</name>
        <dbReference type="ChEBI" id="CHEBI:57540"/>
    </ligand>
</feature>
<feature type="binding site" evidence="8">
    <location>
        <begin position="145"/>
        <end position="148"/>
    </location>
    <ligand>
        <name>substrate</name>
    </ligand>
</feature>
<dbReference type="GO" id="GO:0006089">
    <property type="term" value="P:lactate metabolic process"/>
    <property type="evidence" value="ECO:0007669"/>
    <property type="project" value="TreeGrafter"/>
</dbReference>
<feature type="binding site" evidence="8">
    <location>
        <begin position="117"/>
        <end position="120"/>
    </location>
    <ligand>
        <name>substrate</name>
    </ligand>
</feature>
<feature type="domain" description="Lactate/malate dehydrogenase C-terminal" evidence="12">
    <location>
        <begin position="142"/>
        <end position="309"/>
    </location>
</feature>